<dbReference type="STRING" id="74873.A0A084WLU3"/>
<evidence type="ECO:0000256" key="2">
    <source>
        <dbReference type="SAM" id="MobiDB-lite"/>
    </source>
</evidence>
<accession>A0A084WLU3</accession>
<dbReference type="VEuPathDB" id="VectorBase:ASIS020173"/>
<dbReference type="InterPro" id="IPR057207">
    <property type="entry name" value="FBXL15_LRR"/>
</dbReference>
<dbReference type="VEuPathDB" id="VectorBase:ASIS009490"/>
<dbReference type="GO" id="GO:0031146">
    <property type="term" value="P:SCF-dependent proteasomal ubiquitin-dependent protein catabolic process"/>
    <property type="evidence" value="ECO:0007669"/>
    <property type="project" value="TreeGrafter"/>
</dbReference>
<dbReference type="GO" id="GO:0019005">
    <property type="term" value="C:SCF ubiquitin ligase complex"/>
    <property type="evidence" value="ECO:0007669"/>
    <property type="project" value="TreeGrafter"/>
</dbReference>
<dbReference type="EMBL" id="ATLV01024290">
    <property type="status" value="NOT_ANNOTATED_CDS"/>
    <property type="molecule type" value="Genomic_DNA"/>
</dbReference>
<dbReference type="AlphaFoldDB" id="A0A084WLU3"/>
<dbReference type="InterPro" id="IPR032675">
    <property type="entry name" value="LRR_dom_sf"/>
</dbReference>
<dbReference type="SMART" id="SM00367">
    <property type="entry name" value="LRR_CC"/>
    <property type="match status" value="8"/>
</dbReference>
<dbReference type="VEuPathDB" id="VectorBase:ASIS022982"/>
<reference evidence="4 6" key="1">
    <citation type="journal article" date="2014" name="BMC Genomics">
        <title>Genome sequence of Anopheles sinensis provides insight into genetics basis of mosquito competence for malaria parasites.</title>
        <authorList>
            <person name="Zhou D."/>
            <person name="Zhang D."/>
            <person name="Ding G."/>
            <person name="Shi L."/>
            <person name="Hou Q."/>
            <person name="Ye Y."/>
            <person name="Xu Y."/>
            <person name="Zhou H."/>
            <person name="Xiong C."/>
            <person name="Li S."/>
            <person name="Yu J."/>
            <person name="Hong S."/>
            <person name="Yu X."/>
            <person name="Zou P."/>
            <person name="Chen C."/>
            <person name="Chang X."/>
            <person name="Wang W."/>
            <person name="Lv Y."/>
            <person name="Sun Y."/>
            <person name="Ma L."/>
            <person name="Shen B."/>
            <person name="Zhu C."/>
        </authorList>
    </citation>
    <scope>NUCLEOTIDE SEQUENCE [LARGE SCALE GENOMIC DNA]</scope>
</reference>
<dbReference type="Pfam" id="PF12937">
    <property type="entry name" value="F-box-like"/>
    <property type="match status" value="1"/>
</dbReference>
<proteinExistence type="predicted"/>
<dbReference type="Pfam" id="PF25372">
    <property type="entry name" value="DUF7885"/>
    <property type="match status" value="2"/>
</dbReference>
<dbReference type="Gene3D" id="1.20.1280.50">
    <property type="match status" value="1"/>
</dbReference>
<keyword evidence="1" id="KW-0833">Ubl conjugation pathway</keyword>
<reference evidence="5" key="2">
    <citation type="submission" date="2020-05" db="UniProtKB">
        <authorList>
            <consortium name="EnsemblMetazoa"/>
        </authorList>
    </citation>
    <scope>IDENTIFICATION</scope>
</reference>
<evidence type="ECO:0000313" key="4">
    <source>
        <dbReference type="EMBL" id="KFB51187.1"/>
    </source>
</evidence>
<dbReference type="Gene3D" id="3.80.10.10">
    <property type="entry name" value="Ribonuclease Inhibitor"/>
    <property type="match status" value="2"/>
</dbReference>
<evidence type="ECO:0000256" key="1">
    <source>
        <dbReference type="ARBA" id="ARBA00022786"/>
    </source>
</evidence>
<sequence length="696" mass="79623">MALQADQASASTTSIEKVENDESDLRSSDLAPHDANVEEFGPRYADLPMEILIKIFSYLTSSDRREAGLACRRWCEAAHHAPFLDGLWLVLERIHFDESELPMRLLLHSPHHFPNIELRGVDFEQLGNFFPQFGPHIRRIAFVDCNLQLRTLYDILSHLSGLRSLSIRYYRNLSFVRFENPTERAALRQTLSSVTELSLVNFRHFTDAILDQLVEIMPSLCSLRLESCLVPFQYNKQMIDERKLCIGMPRVFVCCRRTTQDRSLEVLASMAPELQLKRLELTHTKMRHQGPMLGTLLRTQANHLQHLNLSHSYQLTDSCLVQICQELPGLRVLKMRGCRTISNQGVRELSQLTQLEVLDISNCKAINGEGILDGIASKKNDVLRELYIRELNLTERSIIAITETLGELRVLDIGYCFQGMSDLCMQLICRNLVRLTQLALDSCTKMWDVGLTGLGMVQHVHMVAVRNGIQYAQQEAAASEAEEAPPEPTVPLTLPFRNSLRSRAEQEIVNAPKRQRMEVMQQKESLSQQASSSTAAFSGYSIERLQQLRVLNLAGCNSLTDVSLLFNFRLVELRELSLARCKQLTHEGIQAVVRRCSAIEQLDLSECCNIKDETVLQVVIHLRRLRVLSLRGCYQLTDYSLDHFACHCHRLRVLDVRDCKQMDGEPARRLVNLKQLTTLRKSEHKVERKCPRVRRE</sequence>
<dbReference type="EMBL" id="KE525351">
    <property type="protein sequence ID" value="KFB51187.1"/>
    <property type="molecule type" value="Genomic_DNA"/>
</dbReference>
<name>A0A084WLU3_ANOSI</name>
<dbReference type="SUPFAM" id="SSF81383">
    <property type="entry name" value="F-box domain"/>
    <property type="match status" value="1"/>
</dbReference>
<gene>
    <name evidence="4" type="ORF">ZHAS_00019449</name>
</gene>
<dbReference type="VEuPathDB" id="VectorBase:ASIC019449"/>
<keyword evidence="6" id="KW-1185">Reference proteome</keyword>
<dbReference type="OrthoDB" id="27842at2759"/>
<dbReference type="InterPro" id="IPR001810">
    <property type="entry name" value="F-box_dom"/>
</dbReference>
<evidence type="ECO:0000313" key="6">
    <source>
        <dbReference type="Proteomes" id="UP000030765"/>
    </source>
</evidence>
<feature type="domain" description="F-box" evidence="3">
    <location>
        <begin position="41"/>
        <end position="91"/>
    </location>
</feature>
<dbReference type="EnsemblMetazoa" id="ASIC019449-RA">
    <property type="protein sequence ID" value="ASIC019449-PA"/>
    <property type="gene ID" value="ASIC019449"/>
</dbReference>
<dbReference type="InterPro" id="IPR006553">
    <property type="entry name" value="Leu-rich_rpt_Cys-con_subtyp"/>
</dbReference>
<evidence type="ECO:0000259" key="3">
    <source>
        <dbReference type="PROSITE" id="PS50181"/>
    </source>
</evidence>
<feature type="region of interest" description="Disordered" evidence="2">
    <location>
        <begin position="1"/>
        <end position="32"/>
    </location>
</feature>
<organism evidence="4">
    <name type="scientific">Anopheles sinensis</name>
    <name type="common">Mosquito</name>
    <dbReference type="NCBI Taxonomy" id="74873"/>
    <lineage>
        <taxon>Eukaryota</taxon>
        <taxon>Metazoa</taxon>
        <taxon>Ecdysozoa</taxon>
        <taxon>Arthropoda</taxon>
        <taxon>Hexapoda</taxon>
        <taxon>Insecta</taxon>
        <taxon>Pterygota</taxon>
        <taxon>Neoptera</taxon>
        <taxon>Endopterygota</taxon>
        <taxon>Diptera</taxon>
        <taxon>Nematocera</taxon>
        <taxon>Culicoidea</taxon>
        <taxon>Culicidae</taxon>
        <taxon>Anophelinae</taxon>
        <taxon>Anopheles</taxon>
    </lineage>
</organism>
<protein>
    <submittedName>
        <fullName evidence="5">F-box domain-containing protein</fullName>
    </submittedName>
</protein>
<dbReference type="Proteomes" id="UP000030765">
    <property type="component" value="Unassembled WGS sequence"/>
</dbReference>
<dbReference type="PANTHER" id="PTHR13318">
    <property type="entry name" value="PARTNER OF PAIRED, ISOFORM B-RELATED"/>
    <property type="match status" value="1"/>
</dbReference>
<evidence type="ECO:0000313" key="5">
    <source>
        <dbReference type="EnsemblMetazoa" id="ASIC019449-PA"/>
    </source>
</evidence>
<dbReference type="SUPFAM" id="SSF52047">
    <property type="entry name" value="RNI-like"/>
    <property type="match status" value="2"/>
</dbReference>
<dbReference type="OMA" id="HAASCAM"/>
<dbReference type="InterPro" id="IPR036047">
    <property type="entry name" value="F-box-like_dom_sf"/>
</dbReference>
<feature type="compositionally biased region" description="Polar residues" evidence="2">
    <location>
        <begin position="1"/>
        <end position="15"/>
    </location>
</feature>
<dbReference type="PROSITE" id="PS50181">
    <property type="entry name" value="FBOX"/>
    <property type="match status" value="1"/>
</dbReference>
<feature type="compositionally biased region" description="Basic and acidic residues" evidence="2">
    <location>
        <begin position="16"/>
        <end position="32"/>
    </location>
</feature>